<keyword evidence="8" id="KW-1185">Reference proteome</keyword>
<keyword evidence="2 5" id="KW-0812">Transmembrane</keyword>
<comment type="subcellular location">
    <subcellularLocation>
        <location evidence="1">Membrane</location>
    </subcellularLocation>
</comment>
<accession>A0A811KBA1</accession>
<keyword evidence="4 5" id="KW-0472">Membrane</keyword>
<dbReference type="InterPro" id="IPR017452">
    <property type="entry name" value="GPCR_Rhodpsn_7TM"/>
</dbReference>
<reference evidence="7" key="1">
    <citation type="submission" date="2020-09" db="EMBL/GenBank/DDBJ databases">
        <authorList>
            <person name="Kikuchi T."/>
        </authorList>
    </citation>
    <scope>NUCLEOTIDE SEQUENCE</scope>
    <source>
        <strain evidence="7">SH1</strain>
    </source>
</reference>
<dbReference type="OrthoDB" id="5834857at2759"/>
<dbReference type="EMBL" id="CAJFDH010000002">
    <property type="protein sequence ID" value="CAD5213044.1"/>
    <property type="molecule type" value="Genomic_DNA"/>
</dbReference>
<evidence type="ECO:0000256" key="4">
    <source>
        <dbReference type="ARBA" id="ARBA00023136"/>
    </source>
</evidence>
<dbReference type="GO" id="GO:0004930">
    <property type="term" value="F:G protein-coupled receptor activity"/>
    <property type="evidence" value="ECO:0007669"/>
    <property type="project" value="InterPro"/>
</dbReference>
<evidence type="ECO:0000256" key="1">
    <source>
        <dbReference type="ARBA" id="ARBA00004370"/>
    </source>
</evidence>
<sequence length="358" mass="40381">MSRFYFNSTVNDDYAADYGDDEPPYSSVLVFGMAFGYILYAVAIFFGIPCNVFVLYRMVKLAMKSKEVYTNGTGICLLAMSIADLVSLCSICVHYVLSFDVNTGPFSRTVVCKLAIFSTHVSTSVSIWSWLLMSTLRYLSVYHPLFHFRLWRLPGRVLLVIVSGASLTNFALLFMVVYKQEEGCTLSALVPAMPNLNRIFLCLEIIWSFCIPTAIILFVDSSVYMCRRRYAALSQYAQRNSNGPKKPKSSMWRWLIIALIDVVLNTPENIFRLSVILGLVDQTVMGEMYMLGRTFAQVLYYFQFGFNGVYLALFIYDKSTKPISTGRTGSDKISKTSNAGSSTRKCVVSFDTSTIQKH</sequence>
<evidence type="ECO:0000259" key="6">
    <source>
        <dbReference type="PROSITE" id="PS50262"/>
    </source>
</evidence>
<feature type="transmembrane region" description="Helical" evidence="5">
    <location>
        <begin position="68"/>
        <end position="97"/>
    </location>
</feature>
<keyword evidence="3 5" id="KW-1133">Transmembrane helix</keyword>
<evidence type="ECO:0000313" key="8">
    <source>
        <dbReference type="Proteomes" id="UP000614601"/>
    </source>
</evidence>
<dbReference type="Gene3D" id="1.20.1070.10">
    <property type="entry name" value="Rhodopsin 7-helix transmembrane proteins"/>
    <property type="match status" value="1"/>
</dbReference>
<proteinExistence type="predicted"/>
<evidence type="ECO:0000256" key="5">
    <source>
        <dbReference type="SAM" id="Phobius"/>
    </source>
</evidence>
<feature type="domain" description="G-protein coupled receptors family 1 profile" evidence="6">
    <location>
        <begin position="50"/>
        <end position="311"/>
    </location>
</feature>
<name>A0A811KBA1_9BILA</name>
<dbReference type="GO" id="GO:0016020">
    <property type="term" value="C:membrane"/>
    <property type="evidence" value="ECO:0007669"/>
    <property type="project" value="UniProtKB-SubCell"/>
</dbReference>
<feature type="transmembrane region" description="Helical" evidence="5">
    <location>
        <begin position="198"/>
        <end position="219"/>
    </location>
</feature>
<protein>
    <recommendedName>
        <fullName evidence="6">G-protein coupled receptors family 1 profile domain-containing protein</fullName>
    </recommendedName>
</protein>
<dbReference type="InterPro" id="IPR052665">
    <property type="entry name" value="Neuropeptide-GPCR"/>
</dbReference>
<dbReference type="Proteomes" id="UP000783686">
    <property type="component" value="Unassembled WGS sequence"/>
</dbReference>
<dbReference type="PRINTS" id="PR00237">
    <property type="entry name" value="GPCRRHODOPSN"/>
</dbReference>
<comment type="caution">
    <text evidence="7">The sequence shown here is derived from an EMBL/GenBank/DDBJ whole genome shotgun (WGS) entry which is preliminary data.</text>
</comment>
<dbReference type="InterPro" id="IPR000276">
    <property type="entry name" value="GPCR_Rhodpsn"/>
</dbReference>
<dbReference type="PANTHER" id="PTHR24224">
    <property type="entry name" value="CARDIOACCELERATORY PEPTIDE RECEPTOR-RELATED"/>
    <property type="match status" value="1"/>
</dbReference>
<evidence type="ECO:0000256" key="3">
    <source>
        <dbReference type="ARBA" id="ARBA00022989"/>
    </source>
</evidence>
<feature type="transmembrane region" description="Helical" evidence="5">
    <location>
        <begin position="157"/>
        <end position="178"/>
    </location>
</feature>
<evidence type="ECO:0000256" key="2">
    <source>
        <dbReference type="ARBA" id="ARBA00022692"/>
    </source>
</evidence>
<evidence type="ECO:0000313" key="7">
    <source>
        <dbReference type="EMBL" id="CAD5213044.1"/>
    </source>
</evidence>
<feature type="transmembrane region" description="Helical" evidence="5">
    <location>
        <begin position="127"/>
        <end position="145"/>
    </location>
</feature>
<dbReference type="PANTHER" id="PTHR24224:SF37">
    <property type="entry name" value="G-PROTEIN COUPLED RECEPTORS FAMILY 1 PROFILE DOMAIN-CONTAINING PROTEIN"/>
    <property type="match status" value="1"/>
</dbReference>
<feature type="transmembrane region" description="Helical" evidence="5">
    <location>
        <begin position="298"/>
        <end position="316"/>
    </location>
</feature>
<gene>
    <name evidence="7" type="ORF">BOKJ2_LOCUS4845</name>
</gene>
<feature type="transmembrane region" description="Helical" evidence="5">
    <location>
        <begin position="28"/>
        <end position="56"/>
    </location>
</feature>
<dbReference type="AlphaFoldDB" id="A0A811KBA1"/>
<dbReference type="EMBL" id="CAJFCW020000002">
    <property type="protein sequence ID" value="CAG9098813.1"/>
    <property type="molecule type" value="Genomic_DNA"/>
</dbReference>
<dbReference type="Proteomes" id="UP000614601">
    <property type="component" value="Unassembled WGS sequence"/>
</dbReference>
<dbReference type="Pfam" id="PF00001">
    <property type="entry name" value="7tm_1"/>
    <property type="match status" value="1"/>
</dbReference>
<dbReference type="SUPFAM" id="SSF81321">
    <property type="entry name" value="Family A G protein-coupled receptor-like"/>
    <property type="match status" value="1"/>
</dbReference>
<dbReference type="PROSITE" id="PS50262">
    <property type="entry name" value="G_PROTEIN_RECEP_F1_2"/>
    <property type="match status" value="1"/>
</dbReference>
<organism evidence="7 8">
    <name type="scientific">Bursaphelenchus okinawaensis</name>
    <dbReference type="NCBI Taxonomy" id="465554"/>
    <lineage>
        <taxon>Eukaryota</taxon>
        <taxon>Metazoa</taxon>
        <taxon>Ecdysozoa</taxon>
        <taxon>Nematoda</taxon>
        <taxon>Chromadorea</taxon>
        <taxon>Rhabditida</taxon>
        <taxon>Tylenchina</taxon>
        <taxon>Tylenchomorpha</taxon>
        <taxon>Aphelenchoidea</taxon>
        <taxon>Aphelenchoididae</taxon>
        <taxon>Bursaphelenchus</taxon>
    </lineage>
</organism>
<dbReference type="CDD" id="cd00637">
    <property type="entry name" value="7tm_classA_rhodopsin-like"/>
    <property type="match status" value="1"/>
</dbReference>